<sequence>MADQTTASIEIDATPDDVMAVIADIPAYPQWVDNLVSATVLSEADGRPDRVRMVLKHPMISDDYTLAYTWSDMQVSWKLVEAKVLKAMDGSYTLEEIANGTRVTYALKVDIKLPMLGALKRKAEKTIIDGALQGLKKRVESLG</sequence>
<dbReference type="RefSeq" id="WP_094361145.1">
    <property type="nucleotide sequence ID" value="NZ_NMVK01000037.1"/>
</dbReference>
<dbReference type="InterPro" id="IPR019587">
    <property type="entry name" value="Polyketide_cyclase/dehydratase"/>
</dbReference>
<organism evidence="1 2">
    <name type="scientific">Enemella evansiae</name>
    <dbReference type="NCBI Taxonomy" id="2016499"/>
    <lineage>
        <taxon>Bacteria</taxon>
        <taxon>Bacillati</taxon>
        <taxon>Actinomycetota</taxon>
        <taxon>Actinomycetes</taxon>
        <taxon>Propionibacteriales</taxon>
        <taxon>Propionibacteriaceae</taxon>
        <taxon>Enemella</taxon>
    </lineage>
</organism>
<dbReference type="PANTHER" id="PTHR39683">
    <property type="entry name" value="CONSERVED PROTEIN TB16.3"/>
    <property type="match status" value="1"/>
</dbReference>
<reference evidence="1 2" key="1">
    <citation type="submission" date="2017-07" db="EMBL/GenBank/DDBJ databases">
        <title>Draft whole genome sequences of clinical Proprionibacteriaceae strains.</title>
        <authorList>
            <person name="Bernier A.-M."/>
            <person name="Bernard K."/>
            <person name="Domingo M.-C."/>
        </authorList>
    </citation>
    <scope>NUCLEOTIDE SEQUENCE [LARGE SCALE GENOMIC DNA]</scope>
    <source>
        <strain evidence="1 2">NML 030167</strain>
    </source>
</reference>
<dbReference type="SUPFAM" id="SSF55961">
    <property type="entry name" value="Bet v1-like"/>
    <property type="match status" value="1"/>
</dbReference>
<dbReference type="EMBL" id="NMVO01000012">
    <property type="protein sequence ID" value="OYO14750.1"/>
    <property type="molecule type" value="Genomic_DNA"/>
</dbReference>
<proteinExistence type="predicted"/>
<comment type="caution">
    <text evidence="1">The sequence shown here is derived from an EMBL/GenBank/DDBJ whole genome shotgun (WGS) entry which is preliminary data.</text>
</comment>
<dbReference type="AlphaFoldDB" id="A0A255GFX5"/>
<dbReference type="Proteomes" id="UP000215896">
    <property type="component" value="Unassembled WGS sequence"/>
</dbReference>
<dbReference type="OrthoDB" id="5243015at2"/>
<protein>
    <submittedName>
        <fullName evidence="1">Cyclase</fullName>
    </submittedName>
</protein>
<dbReference type="CDD" id="cd07819">
    <property type="entry name" value="SRPBCC_2"/>
    <property type="match status" value="1"/>
</dbReference>
<dbReference type="PANTHER" id="PTHR39683:SF4">
    <property type="entry name" value="COENZYME Q-BINDING PROTEIN COQ10 START DOMAIN-CONTAINING PROTEIN"/>
    <property type="match status" value="1"/>
</dbReference>
<evidence type="ECO:0000313" key="1">
    <source>
        <dbReference type="EMBL" id="OYO14750.1"/>
    </source>
</evidence>
<accession>A0A4R6M000</accession>
<evidence type="ECO:0000313" key="2">
    <source>
        <dbReference type="Proteomes" id="UP000215896"/>
    </source>
</evidence>
<accession>A0A255GFX5</accession>
<gene>
    <name evidence="1" type="ORF">CGZ94_09335</name>
</gene>
<keyword evidence="2" id="KW-1185">Reference proteome</keyword>
<dbReference type="Gene3D" id="3.30.530.20">
    <property type="match status" value="1"/>
</dbReference>
<name>A0A255GFX5_9ACTN</name>
<dbReference type="Pfam" id="PF10604">
    <property type="entry name" value="Polyketide_cyc2"/>
    <property type="match status" value="1"/>
</dbReference>
<dbReference type="InterPro" id="IPR023393">
    <property type="entry name" value="START-like_dom_sf"/>
</dbReference>